<feature type="compositionally biased region" description="Polar residues" evidence="1">
    <location>
        <begin position="346"/>
        <end position="355"/>
    </location>
</feature>
<feature type="compositionally biased region" description="Basic and acidic residues" evidence="1">
    <location>
        <begin position="1988"/>
        <end position="1998"/>
    </location>
</feature>
<feature type="region of interest" description="Disordered" evidence="1">
    <location>
        <begin position="1"/>
        <end position="36"/>
    </location>
</feature>
<feature type="compositionally biased region" description="Basic and acidic residues" evidence="1">
    <location>
        <begin position="1872"/>
        <end position="1900"/>
    </location>
</feature>
<evidence type="ECO:0000259" key="2">
    <source>
        <dbReference type="PROSITE" id="PS50812"/>
    </source>
</evidence>
<feature type="region of interest" description="Disordered" evidence="1">
    <location>
        <begin position="78"/>
        <end position="111"/>
    </location>
</feature>
<evidence type="ECO:0000313" key="4">
    <source>
        <dbReference type="EMBL" id="KAL0271088.1"/>
    </source>
</evidence>
<sequence length="2008" mass="218110">MLVPTCQSSGSSEASDDSSISNISQPNYSNDSSAFPNAHLEFTAPIPVNSQNSRSYNHFQQKEYQENYMSVIQPENQIPRCDSSKSETTESTCSSLSSGSAESQSEENPVRLPVLVNPVINNNPGNNMYESNTQTSINTYSHHSQMNDDQRSYQGVYAAGAESADSFSKVNPVISDQKNNLVVVFPNRIGNQNGKQQQQQQPPPPPQQQQTQPEPSKFNRTQQRVQQQKIFGLINIQNQASRDKIAVPVQMIKLNNGSNVTSTINSNNILDPNARYIKAKSHNTYNVKNESNNGNISCATSNNFIGDNQAVMQSIKNSDSNNESGNDKNDENAGGDEDINDGSGSGTSQIQNTSESSVINTNYKLSTNALDRKENDCAMLIKETSDKCISQCSSDVNSSMLNSNSVYLVNSNQSDLIKNNCFGDSSVNSCLNPGSNAGNVLPVPIGWRRLLMDGSIVYLSPSNAILRSIEQVKLYLQTMGTCKCGLECPVNCHTVFNFNPKVVSRPWEPSDSELTRLCNHKRKAPPPCSGGLGKEVVPDKSIKLDRKEINQLKKKKKKHGSYSGVSVSQLLAQRDRALAAASRWPANGSNNFQNPQPNQYQNVQVCNQQQTLETFNKMCQDENKTVQYPCVNVVGRDGNAVSLNGQVLNPDNRTQMNFGQPQKEVNEAVVGYGQGNQEFVQNQVVAPRSEGVVMTPQGLLFPPNMLMHRPRSIPPWHQGKFGMNKKQPVAQQPILYERVPNLHQHMPPPTLLCDDFTSRKKHKPKAKKTQESVQTQPSFMDDPNAYLAQQTALLHSTISRPNFNINAETQPTQHGSGESGNSFGGGSGIPVPSNVLLPPNAKNNFTVRPVSQKNQNDFTPMSNPQRTMVSHQSVETNANPNQNMELSNFNNHVCSNVNCSDCPGTSVYNNQSFDRSQKPGEKNRLPQGNPEKSDGYEQDVYCKYEWRRAGGDGSSQTRHDASVDENPVTSSTEKMTVSPHQRIVTDSRPIQGGTISTSNGSPQPQSQGSPNFRQDDPSPKCSELTSLPSQSPVTGNVLISSSTQSPIAVPNGQFQRDLENAAAGFKAEAKSEQPISPNTSLSNFHQPCESPDSQKFKNRPVVNSTSSVEAFDGSEQAKNAVTSTLTQKEAESERSGDQKGNRFVRTMASGHTVSSNTITSVLAGKAQTATVTVNNNPTVPPTISLVNFTNQNVINVPITQKSNTKSPLEMVQSVVSSIQTIPTNNEVQPNVVSVNKAVMPNSNVLNNVLTSTTPILTSGTAPVMKAASNGGLPAGHIIVSNNAQYIVASNGIPQTNISGLKLNQTNTMPPMSASPVVTNATAPVTQVLPAVGVAQQVLGQPTVLVNTLPTPFVIQPGVMAVDTGLGHLAVATGNVLQSNIIENDALRTSNIRGLLSPDKAKSKKGNKKRKNQVASIVQMASPNNMIINQPFNQQNFAVSPGGSIQALTLVSSKHGGPAQIVMNNQNNFNQFNSQPQQINLLQPVNLASVPNFPAFQQFIVPGFGNMVMATDGTATILPDTNIGVQLQLQNVNGQNVLTPVQNTGFINGQGILTTPAGMLIRAPNQQKVIQGNSNPQFLSPNSGQFLVNQFQGQLSPLIATNLSPNQQIYTNSPPRQSPQEFIQIIPTSSAQNTTVVQQNTTIVQQQTTMVSNNQNIINPNGKSNFILNNPGLEKPIELQIVANPPQQRSQEKVDASSQHSVSTQTSINKDSNNLMVATSNTFCQTVGSSWNGSPPDTTTHSPVGSEPNRERVQSSPDSAATTSEGLPQAMVQYVSSSINESESDSDAYLLSGFPNLLNRYDGLLQGDDKKKKKNVVESSTLLQESGIQVQVDRNYASQRCQKSANDESVVSSHSDLQDKHVESQCIGFQEERTKHSELAVPESRSDDFDNEGKNEEKETLSEGDLVWGSVRGSSAWPGKLVGPITPDGRVMVRWFGGHISSPTRVNINQLQSLSQGLEAHHKASNKGRKNRKLNIELEAAIQEAMLELDKKSSQEKKVTTGRSRRTHR</sequence>
<protein>
    <recommendedName>
        <fullName evidence="5">Methyl-CpG-binding domain protein 5</fullName>
    </recommendedName>
</protein>
<feature type="compositionally biased region" description="Polar residues" evidence="1">
    <location>
        <begin position="967"/>
        <end position="979"/>
    </location>
</feature>
<dbReference type="GO" id="GO:0003682">
    <property type="term" value="F:chromatin binding"/>
    <property type="evidence" value="ECO:0007669"/>
    <property type="project" value="TreeGrafter"/>
</dbReference>
<dbReference type="PROSITE" id="PS50982">
    <property type="entry name" value="MBD"/>
    <property type="match status" value="1"/>
</dbReference>
<dbReference type="CDD" id="cd20141">
    <property type="entry name" value="PWWP_MBD5"/>
    <property type="match status" value="1"/>
</dbReference>
<feature type="compositionally biased region" description="Low complexity" evidence="1">
    <location>
        <begin position="89"/>
        <end position="111"/>
    </location>
</feature>
<reference evidence="4" key="1">
    <citation type="journal article" date="2024" name="Gigascience">
        <title>Chromosome-level genome of the poultry shaft louse Menopon gallinae provides insight into the host-switching and adaptive evolution of parasitic lice.</title>
        <authorList>
            <person name="Xu Y."/>
            <person name="Ma L."/>
            <person name="Liu S."/>
            <person name="Liang Y."/>
            <person name="Liu Q."/>
            <person name="He Z."/>
            <person name="Tian L."/>
            <person name="Duan Y."/>
            <person name="Cai W."/>
            <person name="Li H."/>
            <person name="Song F."/>
        </authorList>
    </citation>
    <scope>NUCLEOTIDE SEQUENCE</scope>
    <source>
        <strain evidence="4">Cailab_2023a</strain>
    </source>
</reference>
<feature type="compositionally biased region" description="Basic and acidic residues" evidence="1">
    <location>
        <begin position="915"/>
        <end position="924"/>
    </location>
</feature>
<feature type="compositionally biased region" description="Polar residues" evidence="1">
    <location>
        <begin position="1073"/>
        <end position="1085"/>
    </location>
</feature>
<feature type="compositionally biased region" description="Basic and acidic residues" evidence="1">
    <location>
        <begin position="1128"/>
        <end position="1140"/>
    </location>
</feature>
<accession>A0AAW2HMJ3</accession>
<proteinExistence type="predicted"/>
<evidence type="ECO:0000259" key="3">
    <source>
        <dbReference type="PROSITE" id="PS50982"/>
    </source>
</evidence>
<feature type="compositionally biased region" description="Low complexity" evidence="1">
    <location>
        <begin position="8"/>
        <end position="24"/>
    </location>
</feature>
<feature type="compositionally biased region" description="Polar residues" evidence="1">
    <location>
        <begin position="1753"/>
        <end position="1765"/>
    </location>
</feature>
<feature type="compositionally biased region" description="Polar residues" evidence="1">
    <location>
        <begin position="25"/>
        <end position="35"/>
    </location>
</feature>
<feature type="region of interest" description="Disordered" evidence="1">
    <location>
        <begin position="761"/>
        <end position="781"/>
    </location>
</feature>
<evidence type="ECO:0008006" key="5">
    <source>
        <dbReference type="Google" id="ProtNLM"/>
    </source>
</evidence>
<feature type="domain" description="PWWP" evidence="2">
    <location>
        <begin position="1902"/>
        <end position="1956"/>
    </location>
</feature>
<dbReference type="PROSITE" id="PS50812">
    <property type="entry name" value="PWWP"/>
    <property type="match status" value="1"/>
</dbReference>
<dbReference type="EMBL" id="JARGDH010000004">
    <property type="protein sequence ID" value="KAL0271088.1"/>
    <property type="molecule type" value="Genomic_DNA"/>
</dbReference>
<feature type="region of interest" description="Disordered" evidence="1">
    <location>
        <begin position="1872"/>
        <end position="1904"/>
    </location>
</feature>
<feature type="compositionally biased region" description="Low complexity" evidence="1">
    <location>
        <begin position="998"/>
        <end position="1011"/>
    </location>
</feature>
<dbReference type="GO" id="GO:0003677">
    <property type="term" value="F:DNA binding"/>
    <property type="evidence" value="ECO:0007669"/>
    <property type="project" value="InterPro"/>
</dbReference>
<feature type="region of interest" description="Disordered" evidence="1">
    <location>
        <begin position="1726"/>
        <end position="1766"/>
    </location>
</feature>
<feature type="region of interest" description="Disordered" evidence="1">
    <location>
        <begin position="808"/>
        <end position="831"/>
    </location>
</feature>
<feature type="region of interest" description="Disordered" evidence="1">
    <location>
        <begin position="851"/>
        <end position="884"/>
    </location>
</feature>
<feature type="region of interest" description="Disordered" evidence="1">
    <location>
        <begin position="950"/>
        <end position="1038"/>
    </location>
</feature>
<feature type="region of interest" description="Disordered" evidence="1">
    <location>
        <begin position="192"/>
        <end position="225"/>
    </location>
</feature>
<feature type="compositionally biased region" description="Polar residues" evidence="1">
    <location>
        <begin position="1023"/>
        <end position="1038"/>
    </location>
</feature>
<feature type="region of interest" description="Disordered" evidence="1">
    <location>
        <begin position="1685"/>
        <end position="1712"/>
    </location>
</feature>
<dbReference type="GO" id="GO:0005634">
    <property type="term" value="C:nucleus"/>
    <property type="evidence" value="ECO:0007669"/>
    <property type="project" value="TreeGrafter"/>
</dbReference>
<dbReference type="PANTHER" id="PTHR16112">
    <property type="entry name" value="METHYL-CPG BINDING PROTEIN, DROSOPHILA"/>
    <property type="match status" value="1"/>
</dbReference>
<name>A0AAW2HMJ3_9NEOP</name>
<dbReference type="Gene3D" id="2.30.30.140">
    <property type="match status" value="1"/>
</dbReference>
<dbReference type="SMART" id="SM00391">
    <property type="entry name" value="MBD"/>
    <property type="match status" value="1"/>
</dbReference>
<feature type="compositionally biased region" description="Polar residues" evidence="1">
    <location>
        <begin position="1726"/>
        <end position="1742"/>
    </location>
</feature>
<gene>
    <name evidence="4" type="ORF">PYX00_008298</name>
</gene>
<comment type="caution">
    <text evidence="4">The sequence shown here is derived from an EMBL/GenBank/DDBJ whole genome shotgun (WGS) entry which is preliminary data.</text>
</comment>
<feature type="region of interest" description="Disordered" evidence="1">
    <location>
        <begin position="316"/>
        <end position="355"/>
    </location>
</feature>
<dbReference type="Pfam" id="PF00855">
    <property type="entry name" value="PWWP"/>
    <property type="match status" value="1"/>
</dbReference>
<dbReference type="InterPro" id="IPR000313">
    <property type="entry name" value="PWWP_dom"/>
</dbReference>
<dbReference type="InterPro" id="IPR016177">
    <property type="entry name" value="DNA-bd_dom_sf"/>
</dbReference>
<feature type="region of interest" description="Disordered" evidence="1">
    <location>
        <begin position="1988"/>
        <end position="2008"/>
    </location>
</feature>
<feature type="compositionally biased region" description="Polar residues" evidence="1">
    <location>
        <begin position="1116"/>
        <end position="1127"/>
    </location>
</feature>
<feature type="region of interest" description="Disordered" evidence="1">
    <location>
        <begin position="1063"/>
        <end position="1141"/>
    </location>
</feature>
<dbReference type="SUPFAM" id="SSF63748">
    <property type="entry name" value="Tudor/PWWP/MBT"/>
    <property type="match status" value="1"/>
</dbReference>
<feature type="domain" description="MBD" evidence="3">
    <location>
        <begin position="433"/>
        <end position="503"/>
    </location>
</feature>
<dbReference type="GO" id="GO:0010369">
    <property type="term" value="C:chromocenter"/>
    <property type="evidence" value="ECO:0007669"/>
    <property type="project" value="TreeGrafter"/>
</dbReference>
<feature type="region of interest" description="Disordered" evidence="1">
    <location>
        <begin position="910"/>
        <end position="937"/>
    </location>
</feature>
<dbReference type="PANTHER" id="PTHR16112:SF16">
    <property type="entry name" value="SIX-BANDED, ISOFORM H"/>
    <property type="match status" value="1"/>
</dbReference>
<feature type="compositionally biased region" description="Polar residues" evidence="1">
    <location>
        <begin position="1695"/>
        <end position="1712"/>
    </location>
</feature>
<dbReference type="InterPro" id="IPR001739">
    <property type="entry name" value="Methyl_CpG_DNA-bd"/>
</dbReference>
<dbReference type="SUPFAM" id="SSF54171">
    <property type="entry name" value="DNA-binding domain"/>
    <property type="match status" value="1"/>
</dbReference>
<organism evidence="4">
    <name type="scientific">Menopon gallinae</name>
    <name type="common">poultry shaft louse</name>
    <dbReference type="NCBI Taxonomy" id="328185"/>
    <lineage>
        <taxon>Eukaryota</taxon>
        <taxon>Metazoa</taxon>
        <taxon>Ecdysozoa</taxon>
        <taxon>Arthropoda</taxon>
        <taxon>Hexapoda</taxon>
        <taxon>Insecta</taxon>
        <taxon>Pterygota</taxon>
        <taxon>Neoptera</taxon>
        <taxon>Paraneoptera</taxon>
        <taxon>Psocodea</taxon>
        <taxon>Troctomorpha</taxon>
        <taxon>Phthiraptera</taxon>
        <taxon>Amblycera</taxon>
        <taxon>Menoponidae</taxon>
        <taxon>Menopon</taxon>
    </lineage>
</organism>
<evidence type="ECO:0000256" key="1">
    <source>
        <dbReference type="SAM" id="MobiDB-lite"/>
    </source>
</evidence>